<dbReference type="RefSeq" id="WP_014956113.1">
    <property type="nucleotide sequence ID" value="NC_018645.1"/>
</dbReference>
<name>K0NIE3_DESTT</name>
<dbReference type="PROSITE" id="PS50005">
    <property type="entry name" value="TPR"/>
    <property type="match status" value="4"/>
</dbReference>
<dbReference type="InterPro" id="IPR019734">
    <property type="entry name" value="TPR_rpt"/>
</dbReference>
<feature type="chain" id="PRO_5003835173" evidence="2">
    <location>
        <begin position="19"/>
        <end position="251"/>
    </location>
</feature>
<reference evidence="3 4" key="1">
    <citation type="journal article" date="2013" name="Environ. Microbiol.">
        <title>Complete genome, catabolic sub-proteomes and key-metabolites of Desulfobacula toluolica Tol2, a marine, aromatic compound-degrading, sulfate-reducing bacterium.</title>
        <authorList>
            <person name="Wohlbrand L."/>
            <person name="Jacob J.H."/>
            <person name="Kube M."/>
            <person name="Mussmann M."/>
            <person name="Jarling R."/>
            <person name="Beck A."/>
            <person name="Amann R."/>
            <person name="Wilkes H."/>
            <person name="Reinhardt R."/>
            <person name="Rabus R."/>
        </authorList>
    </citation>
    <scope>NUCLEOTIDE SEQUENCE [LARGE SCALE GENOMIC DNA]</scope>
    <source>
        <strain evidence="4">DSM 7467 / Tol2</strain>
    </source>
</reference>
<dbReference type="OrthoDB" id="9815059at2"/>
<gene>
    <name evidence="3" type="ordered locus">TOL2_C05890</name>
</gene>
<dbReference type="PROSITE" id="PS51257">
    <property type="entry name" value="PROKAR_LIPOPROTEIN"/>
    <property type="match status" value="1"/>
</dbReference>
<dbReference type="EMBL" id="FO203503">
    <property type="protein sequence ID" value="CCK78757.1"/>
    <property type="molecule type" value="Genomic_DNA"/>
</dbReference>
<organism evidence="3 4">
    <name type="scientific">Desulfobacula toluolica (strain DSM 7467 / Tol2)</name>
    <dbReference type="NCBI Taxonomy" id="651182"/>
    <lineage>
        <taxon>Bacteria</taxon>
        <taxon>Pseudomonadati</taxon>
        <taxon>Thermodesulfobacteriota</taxon>
        <taxon>Desulfobacteria</taxon>
        <taxon>Desulfobacterales</taxon>
        <taxon>Desulfobacteraceae</taxon>
        <taxon>Desulfobacula</taxon>
    </lineage>
</organism>
<dbReference type="HOGENOM" id="CLU_003728_9_1_7"/>
<dbReference type="PANTHER" id="PTHR12558:SF13">
    <property type="entry name" value="CELL DIVISION CYCLE PROTEIN 27 HOMOLOG"/>
    <property type="match status" value="1"/>
</dbReference>
<dbReference type="Proteomes" id="UP000007347">
    <property type="component" value="Chromosome"/>
</dbReference>
<evidence type="ECO:0000313" key="4">
    <source>
        <dbReference type="Proteomes" id="UP000007347"/>
    </source>
</evidence>
<dbReference type="Gene3D" id="1.25.40.10">
    <property type="entry name" value="Tetratricopeptide repeat domain"/>
    <property type="match status" value="2"/>
</dbReference>
<dbReference type="STRING" id="651182.TOL2_C05890"/>
<feature type="repeat" description="TPR" evidence="1">
    <location>
        <begin position="135"/>
        <end position="168"/>
    </location>
</feature>
<keyword evidence="2" id="KW-0732">Signal</keyword>
<feature type="signal peptide" evidence="2">
    <location>
        <begin position="1"/>
        <end position="18"/>
    </location>
</feature>
<proteinExistence type="predicted"/>
<dbReference type="InterPro" id="IPR011990">
    <property type="entry name" value="TPR-like_helical_dom_sf"/>
</dbReference>
<keyword evidence="4" id="KW-1185">Reference proteome</keyword>
<dbReference type="AlphaFoldDB" id="K0NIE3"/>
<feature type="repeat" description="TPR" evidence="1">
    <location>
        <begin position="65"/>
        <end position="98"/>
    </location>
</feature>
<protein>
    <submittedName>
        <fullName evidence="3">Tetratricopeptide repeat protein</fullName>
    </submittedName>
</protein>
<dbReference type="SUPFAM" id="SSF48452">
    <property type="entry name" value="TPR-like"/>
    <property type="match status" value="1"/>
</dbReference>
<sequence length="251" mass="28712">MKNLCYLFFAFFFMISCASNNLHSENKRKIAAATQRVGEEYYNAGKYTAALKNLLEAQKTIPNDPYLHNSLGLVYLAKQRYDLAENEFKKALDLKADYSQAENNLGAAYLKQEKWNLAIKCFESVCENLLYATPEIPLSNLGWAYFHQKMFKKAKQYFIQSMEIRPDFLIAVHGIASVYNETGYPSKAIEFLNRALEKNQGAAILHSDLAKAYEALKEFDKAQKAWENVLKSVPETSSLAKEAQKHLFEMN</sequence>
<dbReference type="Pfam" id="PF13181">
    <property type="entry name" value="TPR_8"/>
    <property type="match status" value="1"/>
</dbReference>
<evidence type="ECO:0000313" key="3">
    <source>
        <dbReference type="EMBL" id="CCK78757.1"/>
    </source>
</evidence>
<keyword evidence="1" id="KW-0802">TPR repeat</keyword>
<feature type="repeat" description="TPR" evidence="1">
    <location>
        <begin position="31"/>
        <end position="64"/>
    </location>
</feature>
<dbReference type="KEGG" id="dto:TOL2_C05890"/>
<evidence type="ECO:0000256" key="1">
    <source>
        <dbReference type="PROSITE-ProRule" id="PRU00339"/>
    </source>
</evidence>
<dbReference type="SMART" id="SM00028">
    <property type="entry name" value="TPR"/>
    <property type="match status" value="6"/>
</dbReference>
<evidence type="ECO:0000256" key="2">
    <source>
        <dbReference type="SAM" id="SignalP"/>
    </source>
</evidence>
<dbReference type="Pfam" id="PF14559">
    <property type="entry name" value="TPR_19"/>
    <property type="match status" value="1"/>
</dbReference>
<feature type="repeat" description="TPR" evidence="1">
    <location>
        <begin position="203"/>
        <end position="236"/>
    </location>
</feature>
<accession>K0NIE3</accession>
<dbReference type="PANTHER" id="PTHR12558">
    <property type="entry name" value="CELL DIVISION CYCLE 16,23,27"/>
    <property type="match status" value="1"/>
</dbReference>
<dbReference type="Pfam" id="PF13414">
    <property type="entry name" value="TPR_11"/>
    <property type="match status" value="1"/>
</dbReference>